<comment type="similarity">
    <text evidence="2">Belongs to the UPF0073 (Hly-III) family.</text>
</comment>
<dbReference type="PANTHER" id="PTHR20855:SF3">
    <property type="entry name" value="LD03007P"/>
    <property type="match status" value="1"/>
</dbReference>
<evidence type="ECO:0000256" key="6">
    <source>
        <dbReference type="ARBA" id="ARBA00023136"/>
    </source>
</evidence>
<organism evidence="9 10">
    <name type="scientific">Escherichia coli</name>
    <dbReference type="NCBI Taxonomy" id="562"/>
    <lineage>
        <taxon>Bacteria</taxon>
        <taxon>Pseudomonadati</taxon>
        <taxon>Pseudomonadota</taxon>
        <taxon>Gammaproteobacteria</taxon>
        <taxon>Enterobacterales</taxon>
        <taxon>Enterobacteriaceae</taxon>
        <taxon>Escherichia</taxon>
    </lineage>
</organism>
<keyword evidence="7" id="KW-0862">Zinc</keyword>
<comment type="subcellular location">
    <subcellularLocation>
        <location evidence="1">Cell membrane</location>
        <topology evidence="1">Multi-pass membrane protein</topology>
    </subcellularLocation>
</comment>
<evidence type="ECO:0000256" key="8">
    <source>
        <dbReference type="SAM" id="Phobius"/>
    </source>
</evidence>
<dbReference type="AlphaFoldDB" id="A0A376Y4Q2"/>
<reference evidence="9 10" key="1">
    <citation type="submission" date="2018-06" db="EMBL/GenBank/DDBJ databases">
        <authorList>
            <consortium name="Pathogen Informatics"/>
            <person name="Doyle S."/>
        </authorList>
    </citation>
    <scope>NUCLEOTIDE SEQUENCE [LARGE SCALE GENOMIC DNA]</scope>
    <source>
        <strain evidence="9 10">NCTC9117</strain>
    </source>
</reference>
<evidence type="ECO:0000313" key="10">
    <source>
        <dbReference type="Proteomes" id="UP000254785"/>
    </source>
</evidence>
<dbReference type="PANTHER" id="PTHR20855">
    <property type="entry name" value="ADIPOR/PROGESTIN RECEPTOR-RELATED"/>
    <property type="match status" value="1"/>
</dbReference>
<keyword evidence="7" id="KW-0479">Metal-binding</keyword>
<keyword evidence="4 8" id="KW-0812">Transmembrane</keyword>
<evidence type="ECO:0000256" key="2">
    <source>
        <dbReference type="ARBA" id="ARBA00008488"/>
    </source>
</evidence>
<dbReference type="Proteomes" id="UP000254785">
    <property type="component" value="Unassembled WGS sequence"/>
</dbReference>
<dbReference type="InterPro" id="IPR005744">
    <property type="entry name" value="Hy-lIII"/>
</dbReference>
<feature type="transmembrane region" description="Helical" evidence="8">
    <location>
        <begin position="31"/>
        <end position="52"/>
    </location>
</feature>
<evidence type="ECO:0000256" key="4">
    <source>
        <dbReference type="ARBA" id="ARBA00022692"/>
    </source>
</evidence>
<feature type="binding site" evidence="7">
    <location>
        <position position="82"/>
    </location>
    <ligand>
        <name>Zn(2+)</name>
        <dbReference type="ChEBI" id="CHEBI:29105"/>
    </ligand>
</feature>
<evidence type="ECO:0000256" key="7">
    <source>
        <dbReference type="PIRSR" id="PIRSR604254-1"/>
    </source>
</evidence>
<dbReference type="GO" id="GO:0005886">
    <property type="term" value="C:plasma membrane"/>
    <property type="evidence" value="ECO:0007669"/>
    <property type="project" value="UniProtKB-SubCell"/>
</dbReference>
<feature type="transmembrane region" description="Helical" evidence="8">
    <location>
        <begin position="121"/>
        <end position="142"/>
    </location>
</feature>
<keyword evidence="6 8" id="KW-0472">Membrane</keyword>
<evidence type="ECO:0000256" key="3">
    <source>
        <dbReference type="ARBA" id="ARBA00022475"/>
    </source>
</evidence>
<feature type="transmembrane region" description="Helical" evidence="8">
    <location>
        <begin position="173"/>
        <end position="193"/>
    </location>
</feature>
<dbReference type="NCBIfam" id="TIGR01065">
    <property type="entry name" value="hlyIII"/>
    <property type="match status" value="1"/>
</dbReference>
<gene>
    <name evidence="9" type="primary">yqfA</name>
    <name evidence="9" type="ORF">NCTC9117_01457</name>
</gene>
<dbReference type="Pfam" id="PF03006">
    <property type="entry name" value="HlyIII"/>
    <property type="match status" value="1"/>
</dbReference>
<evidence type="ECO:0000256" key="1">
    <source>
        <dbReference type="ARBA" id="ARBA00004651"/>
    </source>
</evidence>
<evidence type="ECO:0000313" key="9">
    <source>
        <dbReference type="EMBL" id="STJ78908.1"/>
    </source>
</evidence>
<keyword evidence="5 8" id="KW-1133">Transmembrane helix</keyword>
<feature type="transmembrane region" description="Helical" evidence="8">
    <location>
        <begin position="149"/>
        <end position="167"/>
    </location>
</feature>
<dbReference type="GO" id="GO:0046872">
    <property type="term" value="F:metal ion binding"/>
    <property type="evidence" value="ECO:0007669"/>
    <property type="project" value="UniProtKB-KW"/>
</dbReference>
<sequence length="317" mass="35175">MCVYVSPEQVMVQKPLIKQGYSLAEEIANSVSHGIGLVFGIVGLVLLLVQAVDLNASATAITSYSLYGGSMILLFLASTLYHAIPHQRAKMWLKKFDHCAIYLLIAGTYTPFLLVGLDSPLARGLMIVIWSLALLGILFKLTIAHRFKILSLVTYLAMGWLSLVVIYEMAVKLAAGSVTLLAVGGVVYSLGVISTSASAFHTIMPSGTALCSAVVCATFWRSICILGRRNWCSFVGMIRRVSVASGDKCLMRYRDLLFERIRQWLDTQCIRIVTHAEDAVRFHIVIHDDLYHDLTIFQFYRSQHRTGTTPVLAHFQL</sequence>
<dbReference type="EMBL" id="UGDC01000003">
    <property type="protein sequence ID" value="STJ78908.1"/>
    <property type="molecule type" value="Genomic_DNA"/>
</dbReference>
<protein>
    <submittedName>
        <fullName evidence="9">Hemolysin ( membrane protein)</fullName>
    </submittedName>
</protein>
<dbReference type="GO" id="GO:0140911">
    <property type="term" value="F:pore-forming activity"/>
    <property type="evidence" value="ECO:0007669"/>
    <property type="project" value="InterPro"/>
</dbReference>
<evidence type="ECO:0000256" key="5">
    <source>
        <dbReference type="ARBA" id="ARBA00022989"/>
    </source>
</evidence>
<keyword evidence="3" id="KW-1003">Cell membrane</keyword>
<feature type="transmembrane region" description="Helical" evidence="8">
    <location>
        <begin position="96"/>
        <end position="115"/>
    </location>
</feature>
<proteinExistence type="inferred from homology"/>
<dbReference type="NCBIfam" id="NF011669">
    <property type="entry name" value="PRK15087.1"/>
    <property type="match status" value="1"/>
</dbReference>
<name>A0A376Y4Q2_ECOLX</name>
<dbReference type="InterPro" id="IPR004254">
    <property type="entry name" value="AdipoR/HlyIII-related"/>
</dbReference>
<feature type="transmembrane region" description="Helical" evidence="8">
    <location>
        <begin position="64"/>
        <end position="84"/>
    </location>
</feature>
<accession>A0A376Y4Q2</accession>